<dbReference type="PANTHER" id="PTHR43343">
    <property type="entry name" value="PEPTIDASE S12"/>
    <property type="match status" value="1"/>
</dbReference>
<keyword evidence="4" id="KW-0812">Transmembrane</keyword>
<keyword evidence="4" id="KW-0472">Membrane</keyword>
<dbReference type="SUPFAM" id="SSF50494">
    <property type="entry name" value="Trypsin-like serine proteases"/>
    <property type="match status" value="1"/>
</dbReference>
<reference evidence="5 6" key="1">
    <citation type="submission" date="2022-11" db="EMBL/GenBank/DDBJ databases">
        <title>Minimal conservation of predation-associated metabolite biosynthetic gene clusters underscores biosynthetic potential of Myxococcota including descriptions for ten novel species: Archangium lansinium sp. nov., Myxococcus landrumus sp. nov., Nannocystis bai.</title>
        <authorList>
            <person name="Ahearne A."/>
            <person name="Stevens C."/>
            <person name="Dowd S."/>
        </authorList>
    </citation>
    <scope>NUCLEOTIDE SEQUENCE [LARGE SCALE GENOMIC DNA]</scope>
    <source>
        <strain evidence="5 6">RJM3</strain>
    </source>
</reference>
<sequence length="424" mass="43493">MPSPKPTPKPAPRPTSSEPSKGFRVALTLLKIVAIVWGFVATLISLMAVVGAMTENGYARLLIALAVTVIVPLGIADKLLPEGQTKGGASIVTDVLAIAWLGVALAFTGAAKFTGSLYVREGDRLAIAGYKQLAQVAYLLGGVRPTFWEPTPTPAPVADGAADAGADAEAAADAGAAADAAAAVPAVVDASAPVDAGTPVDAGATGKADKTPAELFRDLSPSVVTIFVKKGEAQGGGTGFLIDEAGVVVTNHHVIEGATSARIKFENGAAYHDIQVLVDNREVDLALLAIDLKQPLEGGAPPDAKPLDLGDSEKIVVGERAIAIGNPLGLEHTLTDGLVSARRLHEGRQWIQISVPISPGNSGGPLFNMRGEVIGINTAQFGGAFAGAQNLNLAVPVNELKRLVKSSYPGRRKLGDPSASSSQW</sequence>
<evidence type="ECO:0000256" key="2">
    <source>
        <dbReference type="ARBA" id="ARBA00022801"/>
    </source>
</evidence>
<evidence type="ECO:0000313" key="6">
    <source>
        <dbReference type="Proteomes" id="UP001221411"/>
    </source>
</evidence>
<proteinExistence type="predicted"/>
<feature type="transmembrane region" description="Helical" evidence="4">
    <location>
        <begin position="88"/>
        <end position="111"/>
    </location>
</feature>
<protein>
    <submittedName>
        <fullName evidence="5">Trypsin-like peptidase domain-containing protein</fullName>
    </submittedName>
</protein>
<name>A0ABT5F570_9BACT</name>
<feature type="region of interest" description="Disordered" evidence="3">
    <location>
        <begin position="1"/>
        <end position="20"/>
    </location>
</feature>
<dbReference type="InterPro" id="IPR009003">
    <property type="entry name" value="Peptidase_S1_PA"/>
</dbReference>
<feature type="transmembrane region" description="Helical" evidence="4">
    <location>
        <begin position="29"/>
        <end position="52"/>
    </location>
</feature>
<evidence type="ECO:0000256" key="4">
    <source>
        <dbReference type="SAM" id="Phobius"/>
    </source>
</evidence>
<dbReference type="InterPro" id="IPR001940">
    <property type="entry name" value="Peptidase_S1C"/>
</dbReference>
<accession>A0ABT5F570</accession>
<keyword evidence="1" id="KW-0645">Protease</keyword>
<keyword evidence="4" id="KW-1133">Transmembrane helix</keyword>
<keyword evidence="2" id="KW-0378">Hydrolase</keyword>
<keyword evidence="6" id="KW-1185">Reference proteome</keyword>
<organism evidence="5 6">
    <name type="scientific">Polyangium mundeleinium</name>
    <dbReference type="NCBI Taxonomy" id="2995306"/>
    <lineage>
        <taxon>Bacteria</taxon>
        <taxon>Pseudomonadati</taxon>
        <taxon>Myxococcota</taxon>
        <taxon>Polyangia</taxon>
        <taxon>Polyangiales</taxon>
        <taxon>Polyangiaceae</taxon>
        <taxon>Polyangium</taxon>
    </lineage>
</organism>
<dbReference type="InterPro" id="IPR051201">
    <property type="entry name" value="Chloro_Bact_Ser_Proteases"/>
</dbReference>
<dbReference type="PANTHER" id="PTHR43343:SF3">
    <property type="entry name" value="PROTEASE DO-LIKE 8, CHLOROPLASTIC"/>
    <property type="match status" value="1"/>
</dbReference>
<dbReference type="RefSeq" id="WP_271928843.1">
    <property type="nucleotide sequence ID" value="NZ_JAQNDO010000001.1"/>
</dbReference>
<feature type="transmembrane region" description="Helical" evidence="4">
    <location>
        <begin position="58"/>
        <end position="76"/>
    </location>
</feature>
<gene>
    <name evidence="5" type="ORF">POL67_48360</name>
</gene>
<dbReference type="Pfam" id="PF13365">
    <property type="entry name" value="Trypsin_2"/>
    <property type="match status" value="1"/>
</dbReference>
<comment type="caution">
    <text evidence="5">The sequence shown here is derived from an EMBL/GenBank/DDBJ whole genome shotgun (WGS) entry which is preliminary data.</text>
</comment>
<dbReference type="Proteomes" id="UP001221411">
    <property type="component" value="Unassembled WGS sequence"/>
</dbReference>
<evidence type="ECO:0000256" key="3">
    <source>
        <dbReference type="SAM" id="MobiDB-lite"/>
    </source>
</evidence>
<dbReference type="PRINTS" id="PR00834">
    <property type="entry name" value="PROTEASES2C"/>
</dbReference>
<dbReference type="EMBL" id="JAQNDO010000001">
    <property type="protein sequence ID" value="MDC0749237.1"/>
    <property type="molecule type" value="Genomic_DNA"/>
</dbReference>
<dbReference type="Gene3D" id="2.40.10.120">
    <property type="match status" value="1"/>
</dbReference>
<feature type="compositionally biased region" description="Pro residues" evidence="3">
    <location>
        <begin position="1"/>
        <end position="13"/>
    </location>
</feature>
<evidence type="ECO:0000256" key="1">
    <source>
        <dbReference type="ARBA" id="ARBA00022670"/>
    </source>
</evidence>
<evidence type="ECO:0000313" key="5">
    <source>
        <dbReference type="EMBL" id="MDC0749237.1"/>
    </source>
</evidence>